<sequence>MNHKFVCSYAFTEFKEVFENLDMRLKLCFLSFAVLPEDVVVKRRLLINWCVGEGLEDPPSTEEKRAEDVADEILKELELKGFIEPVKERCKLNRFKMQPLVHYGLLCLPKRLGSLIVILMGFQLVCLVKDEDGTLEQILKNSPNSDQEKLQTIFSVNESFPDLRFEVSQFHWQDNKFEDFRSQSLSQSGGTSRWDSVTQEAVTPGYSECYLFCMPKEIASLSELRVLKGFDKIYEAKKVEHQYKQQGFPTKEELEALKKLKALWKLAIPWVTARERSQTETPGHLRNLEKLELQSFSDYYTQLADAWKTEEPKETLHKRKTH</sequence>
<dbReference type="PANTHER" id="PTHR23155:SF1076">
    <property type="entry name" value="LEUCINE-RICH REPEAT (LRR) FAMILY PROTEIN-RELATED"/>
    <property type="match status" value="1"/>
</dbReference>
<dbReference type="Gene3D" id="1.10.10.10">
    <property type="entry name" value="Winged helix-like DNA-binding domain superfamily/Winged helix DNA-binding domain"/>
    <property type="match status" value="1"/>
</dbReference>
<dbReference type="InterPro" id="IPR044974">
    <property type="entry name" value="Disease_R_plants"/>
</dbReference>
<dbReference type="PANTHER" id="PTHR23155">
    <property type="entry name" value="DISEASE RESISTANCE PROTEIN RP"/>
    <property type="match status" value="1"/>
</dbReference>
<keyword evidence="2" id="KW-1185">Reference proteome</keyword>
<dbReference type="AlphaFoldDB" id="A0AAW0JI76"/>
<comment type="caution">
    <text evidence="1">The sequence shown here is derived from an EMBL/GenBank/DDBJ whole genome shotgun (WGS) entry which is preliminary data.</text>
</comment>
<reference evidence="1 2" key="1">
    <citation type="journal article" date="2018" name="Sci. Data">
        <title>The draft genome sequence of cork oak.</title>
        <authorList>
            <person name="Ramos A.M."/>
            <person name="Usie A."/>
            <person name="Barbosa P."/>
            <person name="Barros P.M."/>
            <person name="Capote T."/>
            <person name="Chaves I."/>
            <person name="Simoes F."/>
            <person name="Abreu I."/>
            <person name="Carrasquinho I."/>
            <person name="Faro C."/>
            <person name="Guimaraes J.B."/>
            <person name="Mendonca D."/>
            <person name="Nobrega F."/>
            <person name="Rodrigues L."/>
            <person name="Saibo N.J.M."/>
            <person name="Varela M.C."/>
            <person name="Egas C."/>
            <person name="Matos J."/>
            <person name="Miguel C.M."/>
            <person name="Oliveira M.M."/>
            <person name="Ricardo C.P."/>
            <person name="Goncalves S."/>
        </authorList>
    </citation>
    <scope>NUCLEOTIDE SEQUENCE [LARGE SCALE GENOMIC DNA]</scope>
    <source>
        <strain evidence="2">cv. HL8</strain>
    </source>
</reference>
<dbReference type="InterPro" id="IPR036388">
    <property type="entry name" value="WH-like_DNA-bd_sf"/>
</dbReference>
<evidence type="ECO:0000313" key="1">
    <source>
        <dbReference type="EMBL" id="KAK7826195.1"/>
    </source>
</evidence>
<protein>
    <submittedName>
        <fullName evidence="1">Uncharacterized protein</fullName>
    </submittedName>
</protein>
<name>A0AAW0JI76_QUESU</name>
<gene>
    <name evidence="1" type="ORF">CFP56_032369</name>
</gene>
<dbReference type="Proteomes" id="UP000237347">
    <property type="component" value="Unassembled WGS sequence"/>
</dbReference>
<accession>A0AAW0JI76</accession>
<dbReference type="EMBL" id="PKMF04000551">
    <property type="protein sequence ID" value="KAK7826195.1"/>
    <property type="molecule type" value="Genomic_DNA"/>
</dbReference>
<evidence type="ECO:0000313" key="2">
    <source>
        <dbReference type="Proteomes" id="UP000237347"/>
    </source>
</evidence>
<organism evidence="1 2">
    <name type="scientific">Quercus suber</name>
    <name type="common">Cork oak</name>
    <dbReference type="NCBI Taxonomy" id="58331"/>
    <lineage>
        <taxon>Eukaryota</taxon>
        <taxon>Viridiplantae</taxon>
        <taxon>Streptophyta</taxon>
        <taxon>Embryophyta</taxon>
        <taxon>Tracheophyta</taxon>
        <taxon>Spermatophyta</taxon>
        <taxon>Magnoliopsida</taxon>
        <taxon>eudicotyledons</taxon>
        <taxon>Gunneridae</taxon>
        <taxon>Pentapetalae</taxon>
        <taxon>rosids</taxon>
        <taxon>fabids</taxon>
        <taxon>Fagales</taxon>
        <taxon>Fagaceae</taxon>
        <taxon>Quercus</taxon>
    </lineage>
</organism>
<dbReference type="GO" id="GO:0098542">
    <property type="term" value="P:defense response to other organism"/>
    <property type="evidence" value="ECO:0007669"/>
    <property type="project" value="TreeGrafter"/>
</dbReference>
<proteinExistence type="predicted"/>